<comment type="caution">
    <text evidence="2">The sequence shown here is derived from an EMBL/GenBank/DDBJ whole genome shotgun (WGS) entry which is preliminary data.</text>
</comment>
<feature type="transmembrane region" description="Helical" evidence="1">
    <location>
        <begin position="6"/>
        <end position="23"/>
    </location>
</feature>
<evidence type="ECO:0008006" key="3">
    <source>
        <dbReference type="Google" id="ProtNLM"/>
    </source>
</evidence>
<name>X1EDN8_9ZZZZ</name>
<gene>
    <name evidence="2" type="ORF">S01H4_58496</name>
</gene>
<dbReference type="EMBL" id="BART01034174">
    <property type="protein sequence ID" value="GAH15259.1"/>
    <property type="molecule type" value="Genomic_DNA"/>
</dbReference>
<feature type="non-terminal residue" evidence="2">
    <location>
        <position position="1"/>
    </location>
</feature>
<keyword evidence="1" id="KW-0472">Membrane</keyword>
<organism evidence="2">
    <name type="scientific">marine sediment metagenome</name>
    <dbReference type="NCBI Taxonomy" id="412755"/>
    <lineage>
        <taxon>unclassified sequences</taxon>
        <taxon>metagenomes</taxon>
        <taxon>ecological metagenomes</taxon>
    </lineage>
</organism>
<reference evidence="2" key="1">
    <citation type="journal article" date="2014" name="Front. Microbiol.">
        <title>High frequency of phylogenetically diverse reductive dehalogenase-homologous genes in deep subseafloor sedimentary metagenomes.</title>
        <authorList>
            <person name="Kawai M."/>
            <person name="Futagami T."/>
            <person name="Toyoda A."/>
            <person name="Takaki Y."/>
            <person name="Nishi S."/>
            <person name="Hori S."/>
            <person name="Arai W."/>
            <person name="Tsubouchi T."/>
            <person name="Morono Y."/>
            <person name="Uchiyama I."/>
            <person name="Ito T."/>
            <person name="Fujiyama A."/>
            <person name="Inagaki F."/>
            <person name="Takami H."/>
        </authorList>
    </citation>
    <scope>NUCLEOTIDE SEQUENCE</scope>
    <source>
        <strain evidence="2">Expedition CK06-06</strain>
    </source>
</reference>
<dbReference type="AlphaFoldDB" id="X1EDN8"/>
<evidence type="ECO:0000256" key="1">
    <source>
        <dbReference type="SAM" id="Phobius"/>
    </source>
</evidence>
<accession>X1EDN8</accession>
<keyword evidence="1" id="KW-1133">Transmembrane helix</keyword>
<protein>
    <recommendedName>
        <fullName evidence="3">NADH:quinone oxidoreductase/Mrp antiporter membrane subunit domain-containing protein</fullName>
    </recommendedName>
</protein>
<keyword evidence="1" id="KW-0812">Transmembrane</keyword>
<feature type="transmembrane region" description="Helical" evidence="1">
    <location>
        <begin position="35"/>
        <end position="56"/>
    </location>
</feature>
<evidence type="ECO:0000313" key="2">
    <source>
        <dbReference type="EMBL" id="GAH15259.1"/>
    </source>
</evidence>
<sequence length="80" mass="8486">ATFLLSGLLNAGYLFSIVVRAFFAPSDKFTKFGEASPLMVVPLALTALFSLLLGIFPDQFPYLYQLAARVAGNVLSGGGL</sequence>
<proteinExistence type="predicted"/>